<accession>A0AAD6SRH0</accession>
<dbReference type="AlphaFoldDB" id="A0AAD6SRH0"/>
<keyword evidence="2" id="KW-1185">Reference proteome</keyword>
<comment type="caution">
    <text evidence="1">The sequence shown here is derived from an EMBL/GenBank/DDBJ whole genome shotgun (WGS) entry which is preliminary data.</text>
</comment>
<reference evidence="1" key="1">
    <citation type="submission" date="2023-03" db="EMBL/GenBank/DDBJ databases">
        <title>Massive genome expansion in bonnet fungi (Mycena s.s.) driven by repeated elements and novel gene families across ecological guilds.</title>
        <authorList>
            <consortium name="Lawrence Berkeley National Laboratory"/>
            <person name="Harder C.B."/>
            <person name="Miyauchi S."/>
            <person name="Viragh M."/>
            <person name="Kuo A."/>
            <person name="Thoen E."/>
            <person name="Andreopoulos B."/>
            <person name="Lu D."/>
            <person name="Skrede I."/>
            <person name="Drula E."/>
            <person name="Henrissat B."/>
            <person name="Morin E."/>
            <person name="Kohler A."/>
            <person name="Barry K."/>
            <person name="LaButti K."/>
            <person name="Morin E."/>
            <person name="Salamov A."/>
            <person name="Lipzen A."/>
            <person name="Mereny Z."/>
            <person name="Hegedus B."/>
            <person name="Baldrian P."/>
            <person name="Stursova M."/>
            <person name="Weitz H."/>
            <person name="Taylor A."/>
            <person name="Grigoriev I.V."/>
            <person name="Nagy L.G."/>
            <person name="Martin F."/>
            <person name="Kauserud H."/>
        </authorList>
    </citation>
    <scope>NUCLEOTIDE SEQUENCE</scope>
    <source>
        <strain evidence="1">CBHHK200</strain>
    </source>
</reference>
<protein>
    <submittedName>
        <fullName evidence="1">Uncharacterized protein</fullName>
    </submittedName>
</protein>
<proteinExistence type="predicted"/>
<dbReference type="EMBL" id="JARJCM010000084">
    <property type="protein sequence ID" value="KAJ7031165.1"/>
    <property type="molecule type" value="Genomic_DNA"/>
</dbReference>
<gene>
    <name evidence="1" type="ORF">C8F04DRAFT_1263198</name>
</gene>
<evidence type="ECO:0000313" key="1">
    <source>
        <dbReference type="EMBL" id="KAJ7031165.1"/>
    </source>
</evidence>
<sequence length="104" mass="11729">MSSNRISYVCAVAPVTLRRAQLHSAAKRMSYVCAIDPVSVRRAQRAHKRKAQVTIPQEPEASKRKRTVFGTLTNITSRVRLPKRKEPEVDLADESFCCRGGEFL</sequence>
<evidence type="ECO:0000313" key="2">
    <source>
        <dbReference type="Proteomes" id="UP001218188"/>
    </source>
</evidence>
<dbReference type="Proteomes" id="UP001218188">
    <property type="component" value="Unassembled WGS sequence"/>
</dbReference>
<organism evidence="1 2">
    <name type="scientific">Mycena alexandri</name>
    <dbReference type="NCBI Taxonomy" id="1745969"/>
    <lineage>
        <taxon>Eukaryota</taxon>
        <taxon>Fungi</taxon>
        <taxon>Dikarya</taxon>
        <taxon>Basidiomycota</taxon>
        <taxon>Agaricomycotina</taxon>
        <taxon>Agaricomycetes</taxon>
        <taxon>Agaricomycetidae</taxon>
        <taxon>Agaricales</taxon>
        <taxon>Marasmiineae</taxon>
        <taxon>Mycenaceae</taxon>
        <taxon>Mycena</taxon>
    </lineage>
</organism>
<name>A0AAD6SRH0_9AGAR</name>